<dbReference type="SUPFAM" id="SSF55973">
    <property type="entry name" value="S-adenosylmethionine synthetase"/>
    <property type="match status" value="3"/>
</dbReference>
<dbReference type="GO" id="GO:0005737">
    <property type="term" value="C:cytoplasm"/>
    <property type="evidence" value="ECO:0007669"/>
    <property type="project" value="UniProtKB-SubCell"/>
</dbReference>
<dbReference type="PROSITE" id="PS00377">
    <property type="entry name" value="ADOMET_SYNTHASE_2"/>
    <property type="match status" value="1"/>
</dbReference>
<dbReference type="FunFam" id="3.30.300.10:FF:000003">
    <property type="entry name" value="S-adenosylmethionine synthase"/>
    <property type="match status" value="1"/>
</dbReference>
<dbReference type="InterPro" id="IPR022636">
    <property type="entry name" value="S-AdoMet_synthetase_sfam"/>
</dbReference>
<evidence type="ECO:0000256" key="5">
    <source>
        <dbReference type="ARBA" id="ARBA00012828"/>
    </source>
</evidence>
<comment type="pathway">
    <text evidence="3">Amino-acid biosynthesis; S-adenosyl-L-methionine biosynthesis; S-adenosyl-L-methionine from L-methionine: step 1/1.</text>
</comment>
<feature type="domain" description="S-adenosylmethionine synthetase N-terminal" evidence="16">
    <location>
        <begin position="9"/>
        <end position="86"/>
    </location>
</feature>
<dbReference type="InterPro" id="IPR002133">
    <property type="entry name" value="S-AdoMet_synthetase"/>
</dbReference>
<evidence type="ECO:0000256" key="8">
    <source>
        <dbReference type="ARBA" id="ARBA00022723"/>
    </source>
</evidence>
<dbReference type="InterPro" id="IPR022631">
    <property type="entry name" value="ADOMET_SYNTHASE_CS"/>
</dbReference>
<dbReference type="GO" id="GO:0046872">
    <property type="term" value="F:metal ion binding"/>
    <property type="evidence" value="ECO:0007669"/>
    <property type="project" value="UniProtKB-KW"/>
</dbReference>
<reference evidence="19 20" key="1">
    <citation type="journal article" date="2016" name="Nat. Commun.">
        <title>Thousands of microbial genomes shed light on interconnected biogeochemical processes in an aquifer system.</title>
        <authorList>
            <person name="Anantharaman K."/>
            <person name="Brown C.T."/>
            <person name="Hug L.A."/>
            <person name="Sharon I."/>
            <person name="Castelle C.J."/>
            <person name="Probst A.J."/>
            <person name="Thomas B.C."/>
            <person name="Singh A."/>
            <person name="Wilkins M.J."/>
            <person name="Karaoz U."/>
            <person name="Brodie E.L."/>
            <person name="Williams K.H."/>
            <person name="Hubbard S.S."/>
            <person name="Banfield J.F."/>
        </authorList>
    </citation>
    <scope>NUCLEOTIDE SEQUENCE [LARGE SCALE GENOMIC DNA]</scope>
</reference>
<name>A0A1F6VEM9_9BACT</name>
<comment type="caution">
    <text evidence="19">The sequence shown here is derived from an EMBL/GenBank/DDBJ whole genome shotgun (WGS) entry which is preliminary data.</text>
</comment>
<evidence type="ECO:0000256" key="12">
    <source>
        <dbReference type="ARBA" id="ARBA00022958"/>
    </source>
</evidence>
<keyword evidence="6" id="KW-0554">One-carbon metabolism</keyword>
<dbReference type="PIRSF" id="PIRSF000497">
    <property type="entry name" value="MAT"/>
    <property type="match status" value="1"/>
</dbReference>
<dbReference type="InterPro" id="IPR022630">
    <property type="entry name" value="S-AdoMet_synt_C"/>
</dbReference>
<evidence type="ECO:0000256" key="6">
    <source>
        <dbReference type="ARBA" id="ARBA00022563"/>
    </source>
</evidence>
<comment type="similarity">
    <text evidence="4 15">Belongs to the AdoMet synthase family.</text>
</comment>
<dbReference type="Pfam" id="PF02772">
    <property type="entry name" value="S-AdoMet_synt_M"/>
    <property type="match status" value="1"/>
</dbReference>
<evidence type="ECO:0000259" key="16">
    <source>
        <dbReference type="Pfam" id="PF00438"/>
    </source>
</evidence>
<evidence type="ECO:0000256" key="7">
    <source>
        <dbReference type="ARBA" id="ARBA00022679"/>
    </source>
</evidence>
<comment type="cofactor">
    <cofactor evidence="2">
        <name>K(+)</name>
        <dbReference type="ChEBI" id="CHEBI:29103"/>
    </cofactor>
</comment>
<dbReference type="UniPathway" id="UPA00315">
    <property type="reaction ID" value="UER00080"/>
</dbReference>
<dbReference type="GO" id="GO:0004478">
    <property type="term" value="F:methionine adenosyltransferase activity"/>
    <property type="evidence" value="ECO:0007669"/>
    <property type="project" value="UniProtKB-UniRule"/>
</dbReference>
<dbReference type="PANTHER" id="PTHR11964">
    <property type="entry name" value="S-ADENOSYLMETHIONINE SYNTHETASE"/>
    <property type="match status" value="1"/>
</dbReference>
<evidence type="ECO:0000313" key="20">
    <source>
        <dbReference type="Proteomes" id="UP000178235"/>
    </source>
</evidence>
<dbReference type="NCBIfam" id="TIGR01034">
    <property type="entry name" value="metK"/>
    <property type="match status" value="1"/>
</dbReference>
<protein>
    <recommendedName>
        <fullName evidence="5 13">Methionine adenosyltransferase</fullName>
        <ecNumber evidence="5 13">2.5.1.6</ecNumber>
    </recommendedName>
</protein>
<dbReference type="AlphaFoldDB" id="A0A1F6VEM9"/>
<evidence type="ECO:0000256" key="15">
    <source>
        <dbReference type="RuleBase" id="RU004462"/>
    </source>
</evidence>
<feature type="domain" description="S-adenosylmethionine synthetase central" evidence="17">
    <location>
        <begin position="106"/>
        <end position="215"/>
    </location>
</feature>
<dbReference type="InterPro" id="IPR022628">
    <property type="entry name" value="S-AdoMet_synt_N"/>
</dbReference>
<keyword evidence="11 14" id="KW-0460">Magnesium</keyword>
<organism evidence="19 20">
    <name type="scientific">Candidatus Nomurabacteria bacterium RIFCSPHIGHO2_01_FULL_42_15</name>
    <dbReference type="NCBI Taxonomy" id="1801742"/>
    <lineage>
        <taxon>Bacteria</taxon>
        <taxon>Candidatus Nomuraibacteriota</taxon>
    </lineage>
</organism>
<dbReference type="Gene3D" id="3.30.300.10">
    <property type="match status" value="3"/>
</dbReference>
<evidence type="ECO:0000256" key="2">
    <source>
        <dbReference type="ARBA" id="ARBA00001958"/>
    </source>
</evidence>
<evidence type="ECO:0000256" key="13">
    <source>
        <dbReference type="NCBIfam" id="TIGR01034"/>
    </source>
</evidence>
<dbReference type="PROSITE" id="PS00376">
    <property type="entry name" value="ADOMET_SYNTHASE_1"/>
    <property type="match status" value="1"/>
</dbReference>
<keyword evidence="10" id="KW-0067">ATP-binding</keyword>
<evidence type="ECO:0000256" key="3">
    <source>
        <dbReference type="ARBA" id="ARBA00005224"/>
    </source>
</evidence>
<accession>A0A1F6VEM9</accession>
<sequence length="370" mass="40430">MFYKHNGSYTVESVTSGHPDKVCDQISDSILDAYLKADPKSRVAVETFGGHGKLVIGGEVTSKGKVDYAKIAQDVYKKIGYNNKLDISARIVTQSPDIAMGVDTGGAGDQGIMYGYATNETPEFLPKGVVLAHKLASRLEEMRKRGKIKWLKPDGKTQVTYRDGKLHTVLVSTQHAKNVSQEEIKKEITKKIIHPLLTPLERKTAKILVNPTGHFVSGGFEADTGLTGRKLMVDTYGGLVPHGGGCFSGKDATKVDRSGAYMCRYAAKSLVAGGYGKEVLVSVAYAIGVAEPLMVEAINEKGEDLSQIVRENFDFRPLAIIESLGLRNPIFKGTAAYGHFGKGNLPWEKIKKINKKHQNPNVFYELSKQL</sequence>
<evidence type="ECO:0000256" key="1">
    <source>
        <dbReference type="ARBA" id="ARBA00001946"/>
    </source>
</evidence>
<dbReference type="Pfam" id="PF02773">
    <property type="entry name" value="S-AdoMet_synt_C"/>
    <property type="match status" value="1"/>
</dbReference>
<dbReference type="CDD" id="cd18079">
    <property type="entry name" value="S-AdoMet_synt"/>
    <property type="match status" value="1"/>
</dbReference>
<dbReference type="GO" id="GO:0006556">
    <property type="term" value="P:S-adenosylmethionine biosynthetic process"/>
    <property type="evidence" value="ECO:0007669"/>
    <property type="project" value="UniProtKB-UniRule"/>
</dbReference>
<proteinExistence type="inferred from homology"/>
<evidence type="ECO:0000259" key="18">
    <source>
        <dbReference type="Pfam" id="PF02773"/>
    </source>
</evidence>
<comment type="subcellular location">
    <subcellularLocation>
        <location evidence="14">Cytoplasm</location>
    </subcellularLocation>
</comment>
<dbReference type="InterPro" id="IPR022629">
    <property type="entry name" value="S-AdoMet_synt_central"/>
</dbReference>
<gene>
    <name evidence="19" type="ORF">A2738_02595</name>
</gene>
<keyword evidence="8 14" id="KW-0479">Metal-binding</keyword>
<evidence type="ECO:0000256" key="14">
    <source>
        <dbReference type="RuleBase" id="RU000542"/>
    </source>
</evidence>
<dbReference type="EMBL" id="MFTS01000005">
    <property type="protein sequence ID" value="OGI68054.1"/>
    <property type="molecule type" value="Genomic_DNA"/>
</dbReference>
<evidence type="ECO:0000259" key="17">
    <source>
        <dbReference type="Pfam" id="PF02772"/>
    </source>
</evidence>
<keyword evidence="12 14" id="KW-0630">Potassium</keyword>
<feature type="domain" description="S-adenosylmethionine synthetase C-terminal" evidence="18">
    <location>
        <begin position="218"/>
        <end position="349"/>
    </location>
</feature>
<dbReference type="EC" id="2.5.1.6" evidence="5 13"/>
<evidence type="ECO:0000313" key="19">
    <source>
        <dbReference type="EMBL" id="OGI68054.1"/>
    </source>
</evidence>
<keyword evidence="7 19" id="KW-0808">Transferase</keyword>
<dbReference type="GO" id="GO:0005524">
    <property type="term" value="F:ATP binding"/>
    <property type="evidence" value="ECO:0007669"/>
    <property type="project" value="UniProtKB-KW"/>
</dbReference>
<evidence type="ECO:0000256" key="9">
    <source>
        <dbReference type="ARBA" id="ARBA00022741"/>
    </source>
</evidence>
<comment type="cofactor">
    <cofactor evidence="1">
        <name>Mg(2+)</name>
        <dbReference type="ChEBI" id="CHEBI:18420"/>
    </cofactor>
</comment>
<evidence type="ECO:0000256" key="10">
    <source>
        <dbReference type="ARBA" id="ARBA00022840"/>
    </source>
</evidence>
<evidence type="ECO:0000256" key="4">
    <source>
        <dbReference type="ARBA" id="ARBA00009685"/>
    </source>
</evidence>
<dbReference type="Pfam" id="PF00438">
    <property type="entry name" value="S-AdoMet_synt_N"/>
    <property type="match status" value="1"/>
</dbReference>
<dbReference type="Proteomes" id="UP000178235">
    <property type="component" value="Unassembled WGS sequence"/>
</dbReference>
<dbReference type="GO" id="GO:0006730">
    <property type="term" value="P:one-carbon metabolic process"/>
    <property type="evidence" value="ECO:0007669"/>
    <property type="project" value="UniProtKB-KW"/>
</dbReference>
<evidence type="ECO:0000256" key="11">
    <source>
        <dbReference type="ARBA" id="ARBA00022842"/>
    </source>
</evidence>
<keyword evidence="9" id="KW-0547">Nucleotide-binding</keyword>
<comment type="subunit">
    <text evidence="14">Homotetramer.</text>
</comment>